<name>A0ABY3W6H6_9MICC</name>
<evidence type="ECO:0000313" key="9">
    <source>
        <dbReference type="Proteomes" id="UP000829069"/>
    </source>
</evidence>
<evidence type="ECO:0000256" key="3">
    <source>
        <dbReference type="ARBA" id="ARBA00022692"/>
    </source>
</evidence>
<evidence type="ECO:0000256" key="4">
    <source>
        <dbReference type="ARBA" id="ARBA00022989"/>
    </source>
</evidence>
<keyword evidence="5 6" id="KW-0472">Membrane</keyword>
<feature type="transmembrane region" description="Helical" evidence="6">
    <location>
        <begin position="44"/>
        <end position="71"/>
    </location>
</feature>
<evidence type="ECO:0000256" key="5">
    <source>
        <dbReference type="ARBA" id="ARBA00023136"/>
    </source>
</evidence>
<dbReference type="EMBL" id="CP093326">
    <property type="protein sequence ID" value="UNK45885.1"/>
    <property type="molecule type" value="Genomic_DNA"/>
</dbReference>
<feature type="transmembrane region" description="Helical" evidence="6">
    <location>
        <begin position="301"/>
        <end position="321"/>
    </location>
</feature>
<evidence type="ECO:0000313" key="8">
    <source>
        <dbReference type="EMBL" id="UNK45885.1"/>
    </source>
</evidence>
<keyword evidence="4 6" id="KW-1133">Transmembrane helix</keyword>
<feature type="transmembrane region" description="Helical" evidence="6">
    <location>
        <begin position="393"/>
        <end position="414"/>
    </location>
</feature>
<evidence type="ECO:0000256" key="2">
    <source>
        <dbReference type="ARBA" id="ARBA00022475"/>
    </source>
</evidence>
<feature type="transmembrane region" description="Helical" evidence="6">
    <location>
        <begin position="217"/>
        <end position="236"/>
    </location>
</feature>
<gene>
    <name evidence="8" type="ORF">MNQ99_00390</name>
</gene>
<organism evidence="8 9">
    <name type="scientific">Arthrobacter sulfonylureivorans</name>
    <dbReference type="NCBI Taxonomy" id="2486855"/>
    <lineage>
        <taxon>Bacteria</taxon>
        <taxon>Bacillati</taxon>
        <taxon>Actinomycetota</taxon>
        <taxon>Actinomycetes</taxon>
        <taxon>Micrococcales</taxon>
        <taxon>Micrococcaceae</taxon>
        <taxon>Arthrobacter</taxon>
    </lineage>
</organism>
<reference evidence="8 9" key="1">
    <citation type="submission" date="2022-03" db="EMBL/GenBank/DDBJ databases">
        <title>Isotopic signatures of nitrous oxide derived from detoxification processes.</title>
        <authorList>
            <person name="Behrendt U."/>
            <person name="Buchen C."/>
            <person name="Well R."/>
            <person name="Ulrich A."/>
            <person name="Rohe L."/>
            <person name="Kolb S."/>
            <person name="Schloter M."/>
            <person name="Horn M.A."/>
            <person name="Augustin J."/>
        </authorList>
    </citation>
    <scope>NUCLEOTIDE SEQUENCE [LARGE SCALE GENOMIC DNA]</scope>
    <source>
        <strain evidence="8 9">S4-C24</strain>
    </source>
</reference>
<sequence>MSAPLASPASPAGPDVPRGGSTAVVPWKLAWLLSRPGKSGGTTALLPMVAFGLVTALLLTVLAGALSFLRWRDELAFLYQLLAVLALILLVFPLLTLGGSAARLSARRRDDRLATLRLLGATPAMVAGITIIESTALAAAGAVAGVAGYLVLGPAVQLIPFRGEPIGGAYWLHPLAVLGVLAGVVLLAAISAAVGLRKVVISPLGVRTRQAPATMHWLRALVAAAVVLAGFIAMNAGYASTAVAVACVLGAFAAGLAVLNLVGPWAVAVMGRRQLRKAATAEKLLAARSILESPKAAWRQVSGLAMTSFVAVFGGTGVAMTDGVPGPVSGPEQFLSGDIRTGILITIVVSFVMVACSAGVNQAAAVLDRADLYTSLDHLGMPRKTMDAARTRAVMLPLLLVSLGSAAVSFVLIFPLAGMALVLAPLSILTIAGCLGAGILVVWAGLRTTRPVLGKVLAAGR</sequence>
<protein>
    <submittedName>
        <fullName evidence="8">Permease</fullName>
    </submittedName>
</protein>
<feature type="transmembrane region" description="Helical" evidence="6">
    <location>
        <begin position="341"/>
        <end position="360"/>
    </location>
</feature>
<evidence type="ECO:0000256" key="1">
    <source>
        <dbReference type="ARBA" id="ARBA00004651"/>
    </source>
</evidence>
<evidence type="ECO:0000256" key="6">
    <source>
        <dbReference type="SAM" id="Phobius"/>
    </source>
</evidence>
<comment type="subcellular location">
    <subcellularLocation>
        <location evidence="1">Cell membrane</location>
        <topology evidence="1">Multi-pass membrane protein</topology>
    </subcellularLocation>
</comment>
<keyword evidence="9" id="KW-1185">Reference proteome</keyword>
<feature type="transmembrane region" description="Helical" evidence="6">
    <location>
        <begin position="420"/>
        <end position="446"/>
    </location>
</feature>
<feature type="transmembrane region" description="Helical" evidence="6">
    <location>
        <begin position="242"/>
        <end position="267"/>
    </location>
</feature>
<evidence type="ECO:0000259" key="7">
    <source>
        <dbReference type="Pfam" id="PF02687"/>
    </source>
</evidence>
<keyword evidence="3 6" id="KW-0812">Transmembrane</keyword>
<dbReference type="Proteomes" id="UP000829069">
    <property type="component" value="Chromosome"/>
</dbReference>
<keyword evidence="2" id="KW-1003">Cell membrane</keyword>
<feature type="transmembrane region" description="Helical" evidence="6">
    <location>
        <begin position="171"/>
        <end position="196"/>
    </location>
</feature>
<accession>A0ABY3W6H6</accession>
<dbReference type="RefSeq" id="WP_241914039.1">
    <property type="nucleotide sequence ID" value="NZ_CP093326.1"/>
</dbReference>
<dbReference type="InterPro" id="IPR003838">
    <property type="entry name" value="ABC3_permease_C"/>
</dbReference>
<feature type="transmembrane region" description="Helical" evidence="6">
    <location>
        <begin position="77"/>
        <end position="97"/>
    </location>
</feature>
<proteinExistence type="predicted"/>
<feature type="domain" description="ABC3 transporter permease C-terminal" evidence="7">
    <location>
        <begin position="100"/>
        <end position="198"/>
    </location>
</feature>
<feature type="transmembrane region" description="Helical" evidence="6">
    <location>
        <begin position="118"/>
        <end position="151"/>
    </location>
</feature>
<dbReference type="Pfam" id="PF02687">
    <property type="entry name" value="FtsX"/>
    <property type="match status" value="1"/>
</dbReference>